<reference evidence="8 9" key="1">
    <citation type="journal article" date="2018" name="Int. J. Syst. Evol. Microbiol.">
        <title>Pseudooceanicola lipolyticus sp. nov., a marine alphaproteobacterium, reclassification of Oceanicola flagellatus as Pseudooceanicola flagellatus comb. nov. and emended description of the genus Pseudooceanicola.</title>
        <authorList>
            <person name="Huang M.-M."/>
            <person name="Guo L.-L."/>
            <person name="Wu Y.-H."/>
            <person name="Lai Q.-L."/>
            <person name="Shao Z.-Z."/>
            <person name="Wang C.-S."/>
            <person name="Wu M."/>
            <person name="Xu X.-W."/>
        </authorList>
    </citation>
    <scope>NUCLEOTIDE SEQUENCE [LARGE SCALE GENOMIC DNA]</scope>
    <source>
        <strain evidence="8 9">157</strain>
    </source>
</reference>
<feature type="transmembrane region" description="Helical" evidence="6">
    <location>
        <begin position="360"/>
        <end position="381"/>
    </location>
</feature>
<dbReference type="OrthoDB" id="9788453at2"/>
<comment type="caution">
    <text evidence="8">The sequence shown here is derived from an EMBL/GenBank/DDBJ whole genome shotgun (WGS) entry which is preliminary data.</text>
</comment>
<feature type="transmembrane region" description="Helical" evidence="6">
    <location>
        <begin position="77"/>
        <end position="96"/>
    </location>
</feature>
<keyword evidence="2" id="KW-1003">Cell membrane</keyword>
<dbReference type="EMBL" id="PGTB01000065">
    <property type="protein sequence ID" value="PJE35921.1"/>
    <property type="molecule type" value="Genomic_DNA"/>
</dbReference>
<evidence type="ECO:0000313" key="8">
    <source>
        <dbReference type="EMBL" id="PJE35921.1"/>
    </source>
</evidence>
<organism evidence="8 9">
    <name type="scientific">Pseudooceanicola lipolyticus</name>
    <dbReference type="NCBI Taxonomy" id="2029104"/>
    <lineage>
        <taxon>Bacteria</taxon>
        <taxon>Pseudomonadati</taxon>
        <taxon>Pseudomonadota</taxon>
        <taxon>Alphaproteobacteria</taxon>
        <taxon>Rhodobacterales</taxon>
        <taxon>Paracoccaceae</taxon>
        <taxon>Pseudooceanicola</taxon>
    </lineage>
</organism>
<dbReference type="InterPro" id="IPR036259">
    <property type="entry name" value="MFS_trans_sf"/>
</dbReference>
<evidence type="ECO:0000256" key="5">
    <source>
        <dbReference type="ARBA" id="ARBA00023136"/>
    </source>
</evidence>
<evidence type="ECO:0000256" key="6">
    <source>
        <dbReference type="SAM" id="Phobius"/>
    </source>
</evidence>
<dbReference type="GO" id="GO:0005886">
    <property type="term" value="C:plasma membrane"/>
    <property type="evidence" value="ECO:0007669"/>
    <property type="project" value="UniProtKB-SubCell"/>
</dbReference>
<dbReference type="InterPro" id="IPR011701">
    <property type="entry name" value="MFS"/>
</dbReference>
<feature type="transmembrane region" description="Helical" evidence="6">
    <location>
        <begin position="335"/>
        <end position="354"/>
    </location>
</feature>
<dbReference type="GO" id="GO:0022857">
    <property type="term" value="F:transmembrane transporter activity"/>
    <property type="evidence" value="ECO:0007669"/>
    <property type="project" value="InterPro"/>
</dbReference>
<feature type="transmembrane region" description="Helical" evidence="6">
    <location>
        <begin position="12"/>
        <end position="37"/>
    </location>
</feature>
<feature type="transmembrane region" description="Helical" evidence="6">
    <location>
        <begin position="49"/>
        <end position="70"/>
    </location>
</feature>
<feature type="transmembrane region" description="Helical" evidence="6">
    <location>
        <begin position="161"/>
        <end position="184"/>
    </location>
</feature>
<sequence>MILQDRQDMLTILSLALGAFAIGVAEFAAMGLLPYYAAGLGVTEPEAGHAVSAYAIGVVVGAPVVAVLSAWIERKRLLLGLMVVFGLACLFSALAPSLETLVIARFLAGLPHGTYLGISMLFAAELSPGRGAAGVAKVLAGLTVANVIGVPLAGAVGQAFGWRWCFVIVALLALATVVMIWRIAPASARPRGVNPLRELGALANRAVWLTLMISAIGFGAVFAVYAYLSAAMIDAANAPAWSIPLALSAFGIGATLGSFLAGRLATWSHFGGALVLLVGMALASLLYTAVVGDWMLMTGAILLLGLTTGLVIPLQMRLIEVAGDAQTLAAALNHAAFNAANALGPFLAGLALTAGHGWGVTGQVGAALAVGGMVALGLAWIDSRRSLRLRPALEAGC</sequence>
<gene>
    <name evidence="8" type="ORF">CVM52_14735</name>
</gene>
<feature type="transmembrane region" description="Helical" evidence="6">
    <location>
        <begin position="240"/>
        <end position="260"/>
    </location>
</feature>
<dbReference type="RefSeq" id="WP_100163249.1">
    <property type="nucleotide sequence ID" value="NZ_PGTB01000065.1"/>
</dbReference>
<dbReference type="PANTHER" id="PTHR43124">
    <property type="entry name" value="PURINE EFFLUX PUMP PBUE"/>
    <property type="match status" value="1"/>
</dbReference>
<dbReference type="Gene3D" id="1.20.1250.20">
    <property type="entry name" value="MFS general substrate transporter like domains"/>
    <property type="match status" value="2"/>
</dbReference>
<dbReference type="PROSITE" id="PS50850">
    <property type="entry name" value="MFS"/>
    <property type="match status" value="1"/>
</dbReference>
<evidence type="ECO:0000256" key="2">
    <source>
        <dbReference type="ARBA" id="ARBA00022475"/>
    </source>
</evidence>
<dbReference type="SUPFAM" id="SSF103473">
    <property type="entry name" value="MFS general substrate transporter"/>
    <property type="match status" value="1"/>
</dbReference>
<dbReference type="Proteomes" id="UP000231553">
    <property type="component" value="Unassembled WGS sequence"/>
</dbReference>
<protein>
    <submittedName>
        <fullName evidence="8">MFS transporter</fullName>
    </submittedName>
</protein>
<keyword evidence="3 6" id="KW-0812">Transmembrane</keyword>
<name>A0A2M8IZF6_9RHOB</name>
<feature type="transmembrane region" description="Helical" evidence="6">
    <location>
        <begin position="102"/>
        <end position="123"/>
    </location>
</feature>
<dbReference type="InterPro" id="IPR020846">
    <property type="entry name" value="MFS_dom"/>
</dbReference>
<dbReference type="InterPro" id="IPR050189">
    <property type="entry name" value="MFS_Efflux_Transporters"/>
</dbReference>
<feature type="domain" description="Major facilitator superfamily (MFS) profile" evidence="7">
    <location>
        <begin position="11"/>
        <end position="384"/>
    </location>
</feature>
<proteinExistence type="predicted"/>
<feature type="transmembrane region" description="Helical" evidence="6">
    <location>
        <begin position="205"/>
        <end position="228"/>
    </location>
</feature>
<dbReference type="Pfam" id="PF07690">
    <property type="entry name" value="MFS_1"/>
    <property type="match status" value="1"/>
</dbReference>
<keyword evidence="4 6" id="KW-1133">Transmembrane helix</keyword>
<evidence type="ECO:0000256" key="4">
    <source>
        <dbReference type="ARBA" id="ARBA00022989"/>
    </source>
</evidence>
<dbReference type="PANTHER" id="PTHR43124:SF3">
    <property type="entry name" value="CHLORAMPHENICOL EFFLUX PUMP RV0191"/>
    <property type="match status" value="1"/>
</dbReference>
<evidence type="ECO:0000256" key="3">
    <source>
        <dbReference type="ARBA" id="ARBA00022692"/>
    </source>
</evidence>
<dbReference type="CDD" id="cd17324">
    <property type="entry name" value="MFS_NepI_like"/>
    <property type="match status" value="1"/>
</dbReference>
<dbReference type="AlphaFoldDB" id="A0A2M8IZF6"/>
<keyword evidence="9" id="KW-1185">Reference proteome</keyword>
<keyword evidence="5 6" id="KW-0472">Membrane</keyword>
<feature type="transmembrane region" description="Helical" evidence="6">
    <location>
        <begin position="267"/>
        <end position="288"/>
    </location>
</feature>
<comment type="subcellular location">
    <subcellularLocation>
        <location evidence="1">Cell membrane</location>
        <topology evidence="1">Multi-pass membrane protein</topology>
    </subcellularLocation>
</comment>
<evidence type="ECO:0000313" key="9">
    <source>
        <dbReference type="Proteomes" id="UP000231553"/>
    </source>
</evidence>
<evidence type="ECO:0000256" key="1">
    <source>
        <dbReference type="ARBA" id="ARBA00004651"/>
    </source>
</evidence>
<accession>A0A2M8IZF6</accession>
<feature type="transmembrane region" description="Helical" evidence="6">
    <location>
        <begin position="294"/>
        <end position="314"/>
    </location>
</feature>
<feature type="transmembrane region" description="Helical" evidence="6">
    <location>
        <begin position="135"/>
        <end position="155"/>
    </location>
</feature>
<evidence type="ECO:0000259" key="7">
    <source>
        <dbReference type="PROSITE" id="PS50850"/>
    </source>
</evidence>